<sequence length="473" mass="55255">MDYLMVPTSASPIEKQDQAMFVTQGKPEPATTQGPSTSADLKQEPSIFIPAAPTRSKLSHKASKIHKGQRGNRSAHHTPKIKHMGKSSHHRHRHRHRYRRITLKDILIRSWQKIYPCLVYLRKVIFKLTQSFLFDFFICGMVAINTILLVVQTFAVVEIRGEWFFSALDPVFLCVYVVEAILKFIALDFNYFRDPWNDIDFFIMFMMVLEFILVLSFTAGQGNRGNTLTLFRVLKIIKGIRAIRAIRFLLTLRVTENLQEITGTFMLSFQSIGAIILLMFSFLFMSSVLLLDMFQEADKKHFGDLFKTIFTLFQLFTLDDWSIIYLTCYAAGAWYIIIFLIIYILVEYFLLLNLVIAVLVDNFQMSLLKRQEKKKLKQKIVQLKDSTAEDDPIKQAEKTKLKEQEEETLFRKTMMEKYGSLELTDKEWQLLYNYFQIMTAVENSQQQFQSQASTTDKILDTFFETSEEDFFPK</sequence>
<dbReference type="Gene3D" id="1.20.120.350">
    <property type="entry name" value="Voltage-gated potassium channels. Chain C"/>
    <property type="match status" value="1"/>
</dbReference>
<feature type="transmembrane region" description="Helical" evidence="6">
    <location>
        <begin position="272"/>
        <end position="293"/>
    </location>
</feature>
<evidence type="ECO:0000256" key="6">
    <source>
        <dbReference type="SAM" id="Phobius"/>
    </source>
</evidence>
<dbReference type="GO" id="GO:0007283">
    <property type="term" value="P:spermatogenesis"/>
    <property type="evidence" value="ECO:0007669"/>
    <property type="project" value="TreeGrafter"/>
</dbReference>
<comment type="subcellular location">
    <subcellularLocation>
        <location evidence="1">Membrane</location>
        <topology evidence="1">Multi-pass membrane protein</topology>
    </subcellularLocation>
</comment>
<evidence type="ECO:0000256" key="3">
    <source>
        <dbReference type="ARBA" id="ARBA00022989"/>
    </source>
</evidence>
<dbReference type="Gene3D" id="1.10.287.70">
    <property type="match status" value="1"/>
</dbReference>
<feature type="transmembrane region" description="Helical" evidence="6">
    <location>
        <begin position="132"/>
        <end position="157"/>
    </location>
</feature>
<protein>
    <submittedName>
        <fullName evidence="8">Cation channel sperm-associated protein 1</fullName>
    </submittedName>
</protein>
<dbReference type="PANTHER" id="PTHR47193">
    <property type="entry name" value="CATION CHANNEL SPERM-ASSOCIATED PROTEIN 1"/>
    <property type="match status" value="1"/>
</dbReference>
<evidence type="ECO:0000256" key="5">
    <source>
        <dbReference type="SAM" id="MobiDB-lite"/>
    </source>
</evidence>
<evidence type="ECO:0000256" key="4">
    <source>
        <dbReference type="ARBA" id="ARBA00023136"/>
    </source>
</evidence>
<dbReference type="Proteomes" id="UP001474421">
    <property type="component" value="Unassembled WGS sequence"/>
</dbReference>
<evidence type="ECO:0000256" key="2">
    <source>
        <dbReference type="ARBA" id="ARBA00022692"/>
    </source>
</evidence>
<dbReference type="AlphaFoldDB" id="A0AAW1AND1"/>
<evidence type="ECO:0000313" key="8">
    <source>
        <dbReference type="EMBL" id="KAK9391246.1"/>
    </source>
</evidence>
<dbReference type="GO" id="GO:0005227">
    <property type="term" value="F:calcium-activated cation channel activity"/>
    <property type="evidence" value="ECO:0007669"/>
    <property type="project" value="InterPro"/>
</dbReference>
<dbReference type="Pfam" id="PF00520">
    <property type="entry name" value="Ion_trans"/>
    <property type="match status" value="1"/>
</dbReference>
<feature type="transmembrane region" description="Helical" evidence="6">
    <location>
        <begin position="333"/>
        <end position="360"/>
    </location>
</feature>
<feature type="transmembrane region" description="Helical" evidence="6">
    <location>
        <begin position="305"/>
        <end position="327"/>
    </location>
</feature>
<dbReference type="SUPFAM" id="SSF81324">
    <property type="entry name" value="Voltage-gated potassium channels"/>
    <property type="match status" value="1"/>
</dbReference>
<evidence type="ECO:0000256" key="1">
    <source>
        <dbReference type="ARBA" id="ARBA00004141"/>
    </source>
</evidence>
<accession>A0AAW1AND1</accession>
<gene>
    <name evidence="8" type="ORF">NXF25_018576</name>
</gene>
<comment type="caution">
    <text evidence="8">The sequence shown here is derived from an EMBL/GenBank/DDBJ whole genome shotgun (WGS) entry which is preliminary data.</text>
</comment>
<proteinExistence type="predicted"/>
<dbReference type="GO" id="GO:0036128">
    <property type="term" value="C:CatSper complex"/>
    <property type="evidence" value="ECO:0007669"/>
    <property type="project" value="InterPro"/>
</dbReference>
<evidence type="ECO:0000259" key="7">
    <source>
        <dbReference type="Pfam" id="PF00520"/>
    </source>
</evidence>
<keyword evidence="4 6" id="KW-0472">Membrane</keyword>
<dbReference type="EMBL" id="JAOTOJ010000019">
    <property type="protein sequence ID" value="KAK9391246.1"/>
    <property type="molecule type" value="Genomic_DNA"/>
</dbReference>
<dbReference type="InterPro" id="IPR027359">
    <property type="entry name" value="Volt_channel_dom_sf"/>
</dbReference>
<reference evidence="8 9" key="1">
    <citation type="journal article" date="2024" name="Proc. Natl. Acad. Sci. U.S.A.">
        <title>The genetic regulatory architecture and epigenomic basis for age-related changes in rattlesnake venom.</title>
        <authorList>
            <person name="Hogan M.P."/>
            <person name="Holding M.L."/>
            <person name="Nystrom G.S."/>
            <person name="Colston T.J."/>
            <person name="Bartlett D.A."/>
            <person name="Mason A.J."/>
            <person name="Ellsworth S.A."/>
            <person name="Rautsaw R.M."/>
            <person name="Lawrence K.C."/>
            <person name="Strickland J.L."/>
            <person name="He B."/>
            <person name="Fraser P."/>
            <person name="Margres M.J."/>
            <person name="Gilbert D.M."/>
            <person name="Gibbs H.L."/>
            <person name="Parkinson C.L."/>
            <person name="Rokyta D.R."/>
        </authorList>
    </citation>
    <scope>NUCLEOTIDE SEQUENCE [LARGE SCALE GENOMIC DNA]</scope>
    <source>
        <strain evidence="8">DRR0105</strain>
    </source>
</reference>
<dbReference type="PANTHER" id="PTHR47193:SF1">
    <property type="entry name" value="CATION CHANNEL SPERM-ASSOCIATED PROTEIN 1"/>
    <property type="match status" value="1"/>
</dbReference>
<evidence type="ECO:0000313" key="9">
    <source>
        <dbReference type="Proteomes" id="UP001474421"/>
    </source>
</evidence>
<feature type="transmembrane region" description="Helical" evidence="6">
    <location>
        <begin position="163"/>
        <end position="187"/>
    </location>
</feature>
<keyword evidence="2 6" id="KW-0812">Transmembrane</keyword>
<feature type="domain" description="Ion transport" evidence="7">
    <location>
        <begin position="132"/>
        <end position="365"/>
    </location>
</feature>
<dbReference type="GO" id="GO:0030317">
    <property type="term" value="P:flagellated sperm motility"/>
    <property type="evidence" value="ECO:0007669"/>
    <property type="project" value="InterPro"/>
</dbReference>
<organism evidence="8 9">
    <name type="scientific">Crotalus adamanteus</name>
    <name type="common">Eastern diamondback rattlesnake</name>
    <dbReference type="NCBI Taxonomy" id="8729"/>
    <lineage>
        <taxon>Eukaryota</taxon>
        <taxon>Metazoa</taxon>
        <taxon>Chordata</taxon>
        <taxon>Craniata</taxon>
        <taxon>Vertebrata</taxon>
        <taxon>Euteleostomi</taxon>
        <taxon>Lepidosauria</taxon>
        <taxon>Squamata</taxon>
        <taxon>Bifurcata</taxon>
        <taxon>Unidentata</taxon>
        <taxon>Episquamata</taxon>
        <taxon>Toxicofera</taxon>
        <taxon>Serpentes</taxon>
        <taxon>Colubroidea</taxon>
        <taxon>Viperidae</taxon>
        <taxon>Crotalinae</taxon>
        <taxon>Crotalus</taxon>
    </lineage>
</organism>
<dbReference type="GO" id="GO:0005245">
    <property type="term" value="F:voltage-gated calcium channel activity"/>
    <property type="evidence" value="ECO:0007669"/>
    <property type="project" value="TreeGrafter"/>
</dbReference>
<name>A0AAW1AND1_CROAD</name>
<dbReference type="GO" id="GO:0060296">
    <property type="term" value="P:regulation of cilium beat frequency involved in ciliary motility"/>
    <property type="evidence" value="ECO:0007669"/>
    <property type="project" value="TreeGrafter"/>
</dbReference>
<dbReference type="InterPro" id="IPR005821">
    <property type="entry name" value="Ion_trans_dom"/>
</dbReference>
<feature type="transmembrane region" description="Helical" evidence="6">
    <location>
        <begin position="199"/>
        <end position="219"/>
    </location>
</feature>
<dbReference type="InterPro" id="IPR028746">
    <property type="entry name" value="CatSper1"/>
</dbReference>
<dbReference type="FunFam" id="1.20.120.350:FF:000078">
    <property type="entry name" value="Cation channel sperm associated 1"/>
    <property type="match status" value="1"/>
</dbReference>
<feature type="region of interest" description="Disordered" evidence="5">
    <location>
        <begin position="59"/>
        <end position="89"/>
    </location>
</feature>
<keyword evidence="9" id="KW-1185">Reference proteome</keyword>
<keyword evidence="3 6" id="KW-1133">Transmembrane helix</keyword>